<dbReference type="InterPro" id="IPR013126">
    <property type="entry name" value="Hsp_70_fam"/>
</dbReference>
<dbReference type="NCBIfam" id="NF001413">
    <property type="entry name" value="PRK00290.1"/>
    <property type="match status" value="1"/>
</dbReference>
<keyword evidence="12" id="KW-1185">Reference proteome</keyword>
<feature type="region of interest" description="Disordered" evidence="10">
    <location>
        <begin position="579"/>
        <end position="599"/>
    </location>
</feature>
<comment type="similarity">
    <text evidence="1 7 8">Belongs to the heat shock protein 70 family.</text>
</comment>
<evidence type="ECO:0000256" key="7">
    <source>
        <dbReference type="HAMAP-Rule" id="MF_00332"/>
    </source>
</evidence>
<organism evidence="11 12">
    <name type="scientific">Streptomyces amritsarensis</name>
    <dbReference type="NCBI Taxonomy" id="681158"/>
    <lineage>
        <taxon>Bacteria</taxon>
        <taxon>Bacillati</taxon>
        <taxon>Actinomycetota</taxon>
        <taxon>Actinomycetes</taxon>
        <taxon>Kitasatosporales</taxon>
        <taxon>Streptomycetaceae</taxon>
        <taxon>Streptomyces</taxon>
    </lineage>
</organism>
<evidence type="ECO:0000256" key="6">
    <source>
        <dbReference type="ARBA" id="ARBA00023186"/>
    </source>
</evidence>
<protein>
    <recommendedName>
        <fullName evidence="7">Chaperone protein DnaK</fullName>
    </recommendedName>
    <alternativeName>
        <fullName evidence="7">HSP70</fullName>
    </alternativeName>
    <alternativeName>
        <fullName evidence="7">Heat shock 70 kDa protein</fullName>
    </alternativeName>
    <alternativeName>
        <fullName evidence="7">Heat shock protein 70</fullName>
    </alternativeName>
</protein>
<dbReference type="Gene3D" id="3.30.420.40">
    <property type="match status" value="2"/>
</dbReference>
<dbReference type="SUPFAM" id="SSF53067">
    <property type="entry name" value="Actin-like ATPase domain"/>
    <property type="match status" value="2"/>
</dbReference>
<dbReference type="InterPro" id="IPR029048">
    <property type="entry name" value="HSP70_C_sf"/>
</dbReference>
<gene>
    <name evidence="7" type="primary">dnaK</name>
    <name evidence="11" type="ORF">AVW11_15515</name>
</gene>
<dbReference type="PRINTS" id="PR00301">
    <property type="entry name" value="HEATSHOCK70"/>
</dbReference>
<dbReference type="PROSITE" id="PS00329">
    <property type="entry name" value="HSP70_2"/>
    <property type="match status" value="1"/>
</dbReference>
<evidence type="ECO:0000256" key="4">
    <source>
        <dbReference type="ARBA" id="ARBA00022840"/>
    </source>
</evidence>
<dbReference type="Proteomes" id="UP000187151">
    <property type="component" value="Unassembled WGS sequence"/>
</dbReference>
<feature type="coiled-coil region" evidence="9">
    <location>
        <begin position="222"/>
        <end position="249"/>
    </location>
</feature>
<dbReference type="SUPFAM" id="SSF100920">
    <property type="entry name" value="Heat shock protein 70kD (HSP70), peptide-binding domain"/>
    <property type="match status" value="1"/>
</dbReference>
<evidence type="ECO:0000256" key="2">
    <source>
        <dbReference type="ARBA" id="ARBA00022553"/>
    </source>
</evidence>
<dbReference type="Gene3D" id="1.20.1270.10">
    <property type="match status" value="1"/>
</dbReference>
<evidence type="ECO:0000313" key="12">
    <source>
        <dbReference type="Proteomes" id="UP000187151"/>
    </source>
</evidence>
<keyword evidence="5 7" id="KW-0346">Stress response</keyword>
<dbReference type="Gene3D" id="2.60.34.10">
    <property type="entry name" value="Substrate Binding Domain Of DNAk, Chain A, domain 1"/>
    <property type="match status" value="1"/>
</dbReference>
<name>A0ABX3G2F0_9ACTN</name>
<dbReference type="PANTHER" id="PTHR19375">
    <property type="entry name" value="HEAT SHOCK PROTEIN 70KDA"/>
    <property type="match status" value="1"/>
</dbReference>
<keyword evidence="3 7" id="KW-0547">Nucleotide-binding</keyword>
<evidence type="ECO:0000256" key="9">
    <source>
        <dbReference type="SAM" id="Coils"/>
    </source>
</evidence>
<dbReference type="EMBL" id="MQUR01000030">
    <property type="protein sequence ID" value="OLZ66521.1"/>
    <property type="molecule type" value="Genomic_DNA"/>
</dbReference>
<accession>A0ABX3G2F0</accession>
<keyword evidence="2 7" id="KW-0597">Phosphoprotein</keyword>
<dbReference type="InterPro" id="IPR012725">
    <property type="entry name" value="Chaperone_DnaK"/>
</dbReference>
<reference evidence="11 12" key="1">
    <citation type="submission" date="2016-01" db="EMBL/GenBank/DDBJ databases">
        <title>Streptomyces amritsarensis strain MTCC 11845 genome sequencing and assembly.</title>
        <authorList>
            <person name="Sharma D."/>
            <person name="Nair G.R."/>
            <person name="Kaur G."/>
            <person name="Manhas R.K."/>
            <person name="Mayilraj S."/>
        </authorList>
    </citation>
    <scope>NUCLEOTIDE SEQUENCE [LARGE SCALE GENOMIC DNA]</scope>
    <source>
        <strain evidence="11 12">MTCC 11845</strain>
    </source>
</reference>
<dbReference type="PROSITE" id="PS01036">
    <property type="entry name" value="HSP70_3"/>
    <property type="match status" value="1"/>
</dbReference>
<dbReference type="Gene3D" id="3.90.640.10">
    <property type="entry name" value="Actin, Chain A, domain 4"/>
    <property type="match status" value="1"/>
</dbReference>
<dbReference type="RefSeq" id="WP_060177077.1">
    <property type="nucleotide sequence ID" value="NZ_MQUR01000030.1"/>
</dbReference>
<comment type="function">
    <text evidence="7">Acts as a chaperone.</text>
</comment>
<keyword evidence="9" id="KW-0175">Coiled coil</keyword>
<dbReference type="PROSITE" id="PS00297">
    <property type="entry name" value="HSP70_1"/>
    <property type="match status" value="1"/>
</dbReference>
<keyword evidence="6 7" id="KW-0143">Chaperone</keyword>
<evidence type="ECO:0000313" key="11">
    <source>
        <dbReference type="EMBL" id="OLZ66521.1"/>
    </source>
</evidence>
<proteinExistence type="evidence at transcript level"/>
<dbReference type="InterPro" id="IPR018181">
    <property type="entry name" value="Heat_shock_70_CS"/>
</dbReference>
<sequence length="615" mass="65918">MARAVGIDLGTTNSVVSVLEGGEPTVITNAEGARTTPSVVAFAKNGEVLVGEVAKRQAVTNVDRTIRSVKRHMGTDWKINLDGKDFNPQQMSAFILQKLKRDAEAYLGEKVTDAVITVPAYFNDSERQATKEAGEIAGLNVLRIVNEPTAAALAYGLDKDDQTILVFDLGGGTFDVSLLEIGDGVVEVKATNGDNHLGGDDWDQRVVDYLVKQFANGHGVDLSKDKMALQRLREAAEKAKIELSSSTETSINLPYITASAEGPLHLDEKLTRAQFQQLTADLLDRCKTPFHNVIKDAGIQLSEIDHVVLVGGSTRMPAVAELVKELTGGQDANKGVNPDEVVAIGATLQAGVLKGEVKDVLLLDVTPLSLGIETKGGIMTKLIERNTTIPTKRSEIFTTAEDNQPSVQIQVYQGEREIAAYNKKLGMFELTGLPPAPRGVPQIEVSFDIDANGIMHVTAKDLGTGKEQKMTVTGGSSLGKDEVDRMRQEAEQYADEDLRRKEAAESRNQGEQLVYQTEKFLKDNEDKVPADVKTEVESAVAELKEKLKGEDTGEIRSATEKLAAVSQKLGQAIYADAQAAQGAAGGAGDAGQAKADDDVVDAEIVDDEKPKGGAA</sequence>
<feature type="modified residue" description="Phosphothreonine; by autocatalysis" evidence="7">
    <location>
        <position position="173"/>
    </location>
</feature>
<evidence type="ECO:0000256" key="1">
    <source>
        <dbReference type="ARBA" id="ARBA00007381"/>
    </source>
</evidence>
<evidence type="ECO:0000256" key="10">
    <source>
        <dbReference type="SAM" id="MobiDB-lite"/>
    </source>
</evidence>
<comment type="induction">
    <text evidence="7">By stress conditions e.g. heat shock.</text>
</comment>
<dbReference type="NCBIfam" id="TIGR02350">
    <property type="entry name" value="prok_dnaK"/>
    <property type="match status" value="1"/>
</dbReference>
<dbReference type="InterPro" id="IPR043129">
    <property type="entry name" value="ATPase_NBD"/>
</dbReference>
<evidence type="ECO:0000256" key="8">
    <source>
        <dbReference type="RuleBase" id="RU003322"/>
    </source>
</evidence>
<keyword evidence="4 7" id="KW-0067">ATP-binding</keyword>
<dbReference type="InterPro" id="IPR029047">
    <property type="entry name" value="HSP70_peptide-bd_sf"/>
</dbReference>
<evidence type="ECO:0000256" key="3">
    <source>
        <dbReference type="ARBA" id="ARBA00022741"/>
    </source>
</evidence>
<evidence type="ECO:0000256" key="5">
    <source>
        <dbReference type="ARBA" id="ARBA00023016"/>
    </source>
</evidence>
<comment type="caution">
    <text evidence="11">The sequence shown here is derived from an EMBL/GenBank/DDBJ whole genome shotgun (WGS) entry which is preliminary data.</text>
</comment>
<dbReference type="HAMAP" id="MF_00332">
    <property type="entry name" value="DnaK"/>
    <property type="match status" value="1"/>
</dbReference>
<dbReference type="CDD" id="cd10234">
    <property type="entry name" value="ASKHA_NBD_HSP70_DnaK-like"/>
    <property type="match status" value="1"/>
</dbReference>
<dbReference type="Pfam" id="PF00012">
    <property type="entry name" value="HSP70"/>
    <property type="match status" value="2"/>
</dbReference>